<evidence type="ECO:0000313" key="2">
    <source>
        <dbReference type="EMBL" id="MPN41201.1"/>
    </source>
</evidence>
<organism evidence="2">
    <name type="scientific">bioreactor metagenome</name>
    <dbReference type="NCBI Taxonomy" id="1076179"/>
    <lineage>
        <taxon>unclassified sequences</taxon>
        <taxon>metagenomes</taxon>
        <taxon>ecological metagenomes</taxon>
    </lineage>
</organism>
<accession>A0A645HQ63</accession>
<feature type="region of interest" description="Disordered" evidence="1">
    <location>
        <begin position="1"/>
        <end position="72"/>
    </location>
</feature>
<protein>
    <submittedName>
        <fullName evidence="2">Uncharacterized protein</fullName>
    </submittedName>
</protein>
<feature type="compositionally biased region" description="Basic and acidic residues" evidence="1">
    <location>
        <begin position="15"/>
        <end position="25"/>
    </location>
</feature>
<feature type="compositionally biased region" description="Basic and acidic residues" evidence="1">
    <location>
        <begin position="41"/>
        <end position="53"/>
    </location>
</feature>
<proteinExistence type="predicted"/>
<reference evidence="2" key="1">
    <citation type="submission" date="2019-08" db="EMBL/GenBank/DDBJ databases">
        <authorList>
            <person name="Kucharzyk K."/>
            <person name="Murdoch R.W."/>
            <person name="Higgins S."/>
            <person name="Loffler F."/>
        </authorList>
    </citation>
    <scope>NUCLEOTIDE SEQUENCE</scope>
</reference>
<sequence>MEYDTALIHGEQPVEDLHPGRDGDNHGGNTEEGVNVRTGTHGKEVVQPDDERQYGNTHGCPHQRGVTKQTFT</sequence>
<gene>
    <name evidence="2" type="ORF">SDC9_188743</name>
</gene>
<dbReference type="AlphaFoldDB" id="A0A645HQ63"/>
<comment type="caution">
    <text evidence="2">The sequence shown here is derived from an EMBL/GenBank/DDBJ whole genome shotgun (WGS) entry which is preliminary data.</text>
</comment>
<dbReference type="EMBL" id="VSSQ01098088">
    <property type="protein sequence ID" value="MPN41201.1"/>
    <property type="molecule type" value="Genomic_DNA"/>
</dbReference>
<name>A0A645HQ63_9ZZZZ</name>
<evidence type="ECO:0000256" key="1">
    <source>
        <dbReference type="SAM" id="MobiDB-lite"/>
    </source>
</evidence>